<name>A0A6G1BR91_9ORYZ</name>
<keyword evidence="2" id="KW-0805">Transcription regulation</keyword>
<dbReference type="InterPro" id="IPR003657">
    <property type="entry name" value="WRKY_dom"/>
</dbReference>
<evidence type="ECO:0000256" key="5">
    <source>
        <dbReference type="ARBA" id="ARBA00023242"/>
    </source>
</evidence>
<dbReference type="GO" id="GO:0005634">
    <property type="term" value="C:nucleus"/>
    <property type="evidence" value="ECO:0007669"/>
    <property type="project" value="UniProtKB-SubCell"/>
</dbReference>
<evidence type="ECO:0000259" key="7">
    <source>
        <dbReference type="PROSITE" id="PS50811"/>
    </source>
</evidence>
<evidence type="ECO:0000256" key="2">
    <source>
        <dbReference type="ARBA" id="ARBA00023015"/>
    </source>
</evidence>
<sequence length="646" mass="68133">MDGDIAMEEWKDHNRGADFLMPPLPNFLADAFPPQDGLGGEGGGSKVAAGGFEKHGLSVAVGSPPPHPEERHSPLPPTPQFGQKFGSGGGGSLADRRARGGFSHVAKLSVPSNPPQTAAAAVPDVSPAGAPSPYVTIPPGLSPTTLLESPIFLSNTMGQASPTTGKLHMLGGANDNHPIRFEAPPIEEGSGAFSFKPLNLTSSHYAAAEKTESLPNNQHQSLPSTQVSVKTEANIQTAQEAAHLQSQSQLMQQQFNGRKLSRPAPDTVAAGDGASPPDHGQLVKHSEYPRSYYKCTHINCVVKKKVERSQEGHVTEIIYKGTHNHPKPAASRRPPVHPAGDAQADRAPDGGGNNPPAAAAGGQPNNAEVRQLWHNGVAGQEVTSPSVPGELCDSTASMQVHDGVGAGAQFESPEGVDVTSAVSDEVDRDDKVAHVLPQAAAADGESDELERKRRKLETCAIEMSTASRAVREPRVVIQTTSEVDILDDGYRWRKYGQKVVKGNPNPRSYYKCTHPGCLVRKHVERASHDLKSVITTYEGKHNHEVPAARNSGGHPAGSAPQGGGAGPSQPHAGVGARRPEVPLVQDSLMRLSGCGAAPFAPHFGLHLPPRDPLAPMGNFPHRQGGMESVVPKGEIYCLPSCPFDGH</sequence>
<feature type="compositionally biased region" description="Polar residues" evidence="6">
    <location>
        <begin position="213"/>
        <end position="230"/>
    </location>
</feature>
<feature type="region of interest" description="Disordered" evidence="6">
    <location>
        <begin position="211"/>
        <end position="230"/>
    </location>
</feature>
<feature type="region of interest" description="Disordered" evidence="6">
    <location>
        <begin position="56"/>
        <end position="97"/>
    </location>
</feature>
<feature type="region of interest" description="Disordered" evidence="6">
    <location>
        <begin position="246"/>
        <end position="283"/>
    </location>
</feature>
<comment type="subcellular location">
    <subcellularLocation>
        <location evidence="1">Nucleus</location>
    </subcellularLocation>
</comment>
<keyword evidence="5" id="KW-0539">Nucleus</keyword>
<dbReference type="PANTHER" id="PTHR31221">
    <property type="entry name" value="WRKY TRANSCRIPTION FACTOR PROTEIN 1-RELATED"/>
    <property type="match status" value="1"/>
</dbReference>
<dbReference type="SUPFAM" id="SSF118290">
    <property type="entry name" value="WRKY DNA-binding domain"/>
    <property type="match status" value="2"/>
</dbReference>
<dbReference type="PROSITE" id="PS50811">
    <property type="entry name" value="WRKY"/>
    <property type="match status" value="2"/>
</dbReference>
<dbReference type="PANTHER" id="PTHR31221:SF298">
    <property type="entry name" value="OS04G0471700 PROTEIN"/>
    <property type="match status" value="1"/>
</dbReference>
<evidence type="ECO:0000313" key="9">
    <source>
        <dbReference type="Proteomes" id="UP000479710"/>
    </source>
</evidence>
<keyword evidence="9" id="KW-1185">Reference proteome</keyword>
<feature type="domain" description="WRKY" evidence="7">
    <location>
        <begin position="281"/>
        <end position="328"/>
    </location>
</feature>
<evidence type="ECO:0000256" key="3">
    <source>
        <dbReference type="ARBA" id="ARBA00023125"/>
    </source>
</evidence>
<keyword evidence="4" id="KW-0804">Transcription</keyword>
<keyword evidence="3" id="KW-0238">DNA-binding</keyword>
<evidence type="ECO:0000256" key="1">
    <source>
        <dbReference type="ARBA" id="ARBA00004123"/>
    </source>
</evidence>
<dbReference type="SMART" id="SM00774">
    <property type="entry name" value="WRKY"/>
    <property type="match status" value="2"/>
</dbReference>
<organism evidence="8 9">
    <name type="scientific">Oryza meyeriana var. granulata</name>
    <dbReference type="NCBI Taxonomy" id="110450"/>
    <lineage>
        <taxon>Eukaryota</taxon>
        <taxon>Viridiplantae</taxon>
        <taxon>Streptophyta</taxon>
        <taxon>Embryophyta</taxon>
        <taxon>Tracheophyta</taxon>
        <taxon>Spermatophyta</taxon>
        <taxon>Magnoliopsida</taxon>
        <taxon>Liliopsida</taxon>
        <taxon>Poales</taxon>
        <taxon>Poaceae</taxon>
        <taxon>BOP clade</taxon>
        <taxon>Oryzoideae</taxon>
        <taxon>Oryzeae</taxon>
        <taxon>Oryzinae</taxon>
        <taxon>Oryza</taxon>
        <taxon>Oryza meyeriana</taxon>
    </lineage>
</organism>
<evidence type="ECO:0000313" key="8">
    <source>
        <dbReference type="EMBL" id="KAF0890499.1"/>
    </source>
</evidence>
<feature type="compositionally biased region" description="Low complexity" evidence="6">
    <location>
        <begin position="354"/>
        <end position="363"/>
    </location>
</feature>
<feature type="region of interest" description="Disordered" evidence="6">
    <location>
        <begin position="319"/>
        <end position="363"/>
    </location>
</feature>
<dbReference type="Pfam" id="PF03106">
    <property type="entry name" value="WRKY"/>
    <property type="match status" value="2"/>
</dbReference>
<dbReference type="GO" id="GO:0043565">
    <property type="term" value="F:sequence-specific DNA binding"/>
    <property type="evidence" value="ECO:0007669"/>
    <property type="project" value="InterPro"/>
</dbReference>
<evidence type="ECO:0000256" key="4">
    <source>
        <dbReference type="ARBA" id="ARBA00023163"/>
    </source>
</evidence>
<gene>
    <name evidence="8" type="ORF">E2562_002856</name>
</gene>
<proteinExistence type="predicted"/>
<dbReference type="Proteomes" id="UP000479710">
    <property type="component" value="Unassembled WGS sequence"/>
</dbReference>
<dbReference type="OrthoDB" id="1923003at2759"/>
<dbReference type="FunFam" id="2.20.25.80:FF:000001">
    <property type="entry name" value="WRKY transcription factor 33"/>
    <property type="match status" value="1"/>
</dbReference>
<accession>A0A6G1BR91</accession>
<evidence type="ECO:0000256" key="6">
    <source>
        <dbReference type="SAM" id="MobiDB-lite"/>
    </source>
</evidence>
<dbReference type="AlphaFoldDB" id="A0A6G1BR91"/>
<dbReference type="GO" id="GO:0003700">
    <property type="term" value="F:DNA-binding transcription factor activity"/>
    <property type="evidence" value="ECO:0007669"/>
    <property type="project" value="InterPro"/>
</dbReference>
<feature type="region of interest" description="Disordered" evidence="6">
    <location>
        <begin position="157"/>
        <end position="185"/>
    </location>
</feature>
<dbReference type="Gene3D" id="2.20.25.80">
    <property type="entry name" value="WRKY domain"/>
    <property type="match status" value="2"/>
</dbReference>
<dbReference type="EMBL" id="SPHZ02000011">
    <property type="protein sequence ID" value="KAF0890499.1"/>
    <property type="molecule type" value="Genomic_DNA"/>
</dbReference>
<reference evidence="8 9" key="1">
    <citation type="submission" date="2019-11" db="EMBL/GenBank/DDBJ databases">
        <title>Whole genome sequence of Oryza granulata.</title>
        <authorList>
            <person name="Li W."/>
        </authorList>
    </citation>
    <scope>NUCLEOTIDE SEQUENCE [LARGE SCALE GENOMIC DNA]</scope>
    <source>
        <strain evidence="9">cv. Menghai</strain>
        <tissue evidence="8">Leaf</tissue>
    </source>
</reference>
<dbReference type="InterPro" id="IPR036576">
    <property type="entry name" value="WRKY_dom_sf"/>
</dbReference>
<feature type="region of interest" description="Disordered" evidence="6">
    <location>
        <begin position="537"/>
        <end position="576"/>
    </location>
</feature>
<comment type="caution">
    <text evidence="8">The sequence shown here is derived from an EMBL/GenBank/DDBJ whole genome shotgun (WGS) entry which is preliminary data.</text>
</comment>
<feature type="domain" description="WRKY" evidence="7">
    <location>
        <begin position="481"/>
        <end position="546"/>
    </location>
</feature>
<protein>
    <recommendedName>
        <fullName evidence="7">WRKY domain-containing protein</fullName>
    </recommendedName>
</protein>
<dbReference type="InterPro" id="IPR044810">
    <property type="entry name" value="WRKY_plant"/>
</dbReference>